<evidence type="ECO:0000259" key="9">
    <source>
        <dbReference type="Pfam" id="PF07662"/>
    </source>
</evidence>
<dbReference type="GeneID" id="93519305"/>
<accession>A0A140NR44</accession>
<dbReference type="GO" id="GO:0015293">
    <property type="term" value="F:symporter activity"/>
    <property type="evidence" value="ECO:0007669"/>
    <property type="project" value="TreeGrafter"/>
</dbReference>
<gene>
    <name evidence="11" type="ordered locus">S70_20895</name>
</gene>
<evidence type="ECO:0000313" key="11">
    <source>
        <dbReference type="EMBL" id="AFH95959.1"/>
    </source>
</evidence>
<organism evidence="11 12">
    <name type="scientific">Providencia stuartii (strain MRSN 2154)</name>
    <dbReference type="NCBI Taxonomy" id="1157951"/>
    <lineage>
        <taxon>Bacteria</taxon>
        <taxon>Pseudomonadati</taxon>
        <taxon>Pseudomonadota</taxon>
        <taxon>Gammaproteobacteria</taxon>
        <taxon>Enterobacterales</taxon>
        <taxon>Morganellaceae</taxon>
        <taxon>Providencia</taxon>
    </lineage>
</organism>
<feature type="transmembrane region" description="Helical" evidence="7">
    <location>
        <begin position="173"/>
        <end position="192"/>
    </location>
</feature>
<evidence type="ECO:0000259" key="10">
    <source>
        <dbReference type="Pfam" id="PF07670"/>
    </source>
</evidence>
<evidence type="ECO:0000256" key="5">
    <source>
        <dbReference type="ARBA" id="ARBA00022989"/>
    </source>
</evidence>
<feature type="domain" description="Concentrative nucleoside transporter N-terminal" evidence="8">
    <location>
        <begin position="8"/>
        <end position="81"/>
    </location>
</feature>
<dbReference type="Pfam" id="PF07662">
    <property type="entry name" value="Nucleos_tra2_C"/>
    <property type="match status" value="1"/>
</dbReference>
<feature type="transmembrane region" description="Helical" evidence="7">
    <location>
        <begin position="29"/>
        <end position="49"/>
    </location>
</feature>
<reference evidence="12" key="2">
    <citation type="submission" date="2012-04" db="EMBL/GenBank/DDBJ databases">
        <title>Complete genome sequence of Providencia stuartii clinical isolate MRSN 2154.</title>
        <authorList>
            <person name="Clifford R.J."/>
            <person name="Hang J."/>
            <person name="Riley M.C."/>
            <person name="Onmus-Leone F."/>
            <person name="Kuschner R.A."/>
            <person name="Lesho E.P."/>
            <person name="Waterman P.E."/>
        </authorList>
    </citation>
    <scope>NUCLEOTIDE SEQUENCE [LARGE SCALE GENOMIC DNA]</scope>
    <source>
        <strain evidence="12">MRSN 2154</strain>
    </source>
</reference>
<dbReference type="InterPro" id="IPR002668">
    <property type="entry name" value="CNT_N_dom"/>
</dbReference>
<feature type="transmembrane region" description="Helical" evidence="7">
    <location>
        <begin position="291"/>
        <end position="311"/>
    </location>
</feature>
<keyword evidence="5 7" id="KW-1133">Transmembrane helix</keyword>
<dbReference type="PATRIC" id="fig|1157951.4.peg.4199"/>
<feature type="domain" description="Concentrative nucleoside transporter C-terminal" evidence="9">
    <location>
        <begin position="201"/>
        <end position="418"/>
    </location>
</feature>
<evidence type="ECO:0000256" key="4">
    <source>
        <dbReference type="ARBA" id="ARBA00022692"/>
    </source>
</evidence>
<dbReference type="InterPro" id="IPR011642">
    <property type="entry name" value="Gate_dom"/>
</dbReference>
<keyword evidence="4 7" id="KW-0812">Transmembrane</keyword>
<dbReference type="PANTHER" id="PTHR10590:SF4">
    <property type="entry name" value="SOLUTE CARRIER FAMILY 28 MEMBER 3"/>
    <property type="match status" value="1"/>
</dbReference>
<comment type="similarity">
    <text evidence="2">Belongs to the concentrative nucleoside transporter (CNT) (TC 2.A.41) family.</text>
</comment>
<dbReference type="InterPro" id="IPR011657">
    <property type="entry name" value="CNT_C_dom"/>
</dbReference>
<sequence>MSILNSLLGIAVILLVAYLCSNNRRRISLRLVSIALLMQFTFAFCMLYLPAGKRVMMWMADKVTALLDYTQTGTQFLLGGLATDKMFDLLGADGFIFVFKVLPVLVFLSALSALLFHVGIMQKLIILIGGALHRLLGTSRAESMSSAANIFLGVTEAPLVIRPYLKYLSSSEFFTILVGGIASIAGTVLLGYAQYGVKIEYLLAASFMSAPAGLLFAKLFYPETKENSDKYTTVSSMKGEKSEYRNSIDAVTQGASVGVSMALNIAGMLLALLAIIAMFDGIMMWATSFTGYEISLTQLIGWLFSPIAWLLGVDWNEAQFAGQLLGQKVLFNEFIAYANLQPYLDGSILPATGEALSVKTQVILSFALCGFTNIGTIGIAIGGIGAMCPERRGELTSIAFKAFGAAILANLMNGAIAGLILG</sequence>
<dbReference type="Pfam" id="PF07670">
    <property type="entry name" value="Gate"/>
    <property type="match status" value="1"/>
</dbReference>
<feature type="transmembrane region" description="Helical" evidence="7">
    <location>
        <begin position="199"/>
        <end position="221"/>
    </location>
</feature>
<feature type="domain" description="Nucleoside transporter/FeoB GTPase Gate" evidence="10">
    <location>
        <begin position="98"/>
        <end position="194"/>
    </location>
</feature>
<dbReference type="PANTHER" id="PTHR10590">
    <property type="entry name" value="SODIUM/NUCLEOSIDE COTRANSPORTER"/>
    <property type="match status" value="1"/>
</dbReference>
<dbReference type="Proteomes" id="UP000005012">
    <property type="component" value="Chromosome"/>
</dbReference>
<dbReference type="GO" id="GO:0005886">
    <property type="term" value="C:plasma membrane"/>
    <property type="evidence" value="ECO:0007669"/>
    <property type="project" value="UniProtKB-SubCell"/>
</dbReference>
<evidence type="ECO:0000313" key="12">
    <source>
        <dbReference type="Proteomes" id="UP000005012"/>
    </source>
</evidence>
<name>A0A140NR44_PROSM</name>
<evidence type="ECO:0000256" key="6">
    <source>
        <dbReference type="ARBA" id="ARBA00023136"/>
    </source>
</evidence>
<feature type="transmembrane region" description="Helical" evidence="7">
    <location>
        <begin position="261"/>
        <end position="279"/>
    </location>
</feature>
<reference evidence="11 12" key="1">
    <citation type="journal article" date="2012" name="J. Bacteriol.">
        <title>Complete Genome Sequence of Providencia stuartii Clinical Isolate MRSN 2154.</title>
        <authorList>
            <person name="Clifford R.J."/>
            <person name="Hang J."/>
            <person name="Riley M.C."/>
            <person name="Onmus-Leone F."/>
            <person name="Kuschner R.A."/>
            <person name="Lesho E.P."/>
            <person name="Waterman P.E."/>
        </authorList>
    </citation>
    <scope>NUCLEOTIDE SEQUENCE [LARGE SCALE GENOMIC DNA]</scope>
    <source>
        <strain evidence="11 12">MRSN 2154</strain>
    </source>
</reference>
<evidence type="ECO:0000259" key="8">
    <source>
        <dbReference type="Pfam" id="PF01773"/>
    </source>
</evidence>
<feature type="transmembrane region" description="Helical" evidence="7">
    <location>
        <begin position="398"/>
        <end position="421"/>
    </location>
</feature>
<keyword evidence="6 7" id="KW-0472">Membrane</keyword>
<dbReference type="InterPro" id="IPR008276">
    <property type="entry name" value="C_nuclsd_transpt"/>
</dbReference>
<keyword evidence="3" id="KW-1003">Cell membrane</keyword>
<dbReference type="OrthoDB" id="9766455at2"/>
<evidence type="ECO:0000256" key="2">
    <source>
        <dbReference type="ARBA" id="ARBA00009033"/>
    </source>
</evidence>
<evidence type="ECO:0000256" key="1">
    <source>
        <dbReference type="ARBA" id="ARBA00004651"/>
    </source>
</evidence>
<dbReference type="RefSeq" id="WP_014658360.1">
    <property type="nucleotide sequence ID" value="NC_017731.1"/>
</dbReference>
<evidence type="ECO:0000256" key="3">
    <source>
        <dbReference type="ARBA" id="ARBA00022475"/>
    </source>
</evidence>
<feature type="transmembrane region" description="Helical" evidence="7">
    <location>
        <begin position="95"/>
        <end position="120"/>
    </location>
</feature>
<feature type="transmembrane region" description="Helical" evidence="7">
    <location>
        <begin position="362"/>
        <end position="386"/>
    </location>
</feature>
<evidence type="ECO:0000256" key="7">
    <source>
        <dbReference type="SAM" id="Phobius"/>
    </source>
</evidence>
<comment type="subcellular location">
    <subcellularLocation>
        <location evidence="1">Cell membrane</location>
        <topology evidence="1">Multi-pass membrane protein</topology>
    </subcellularLocation>
</comment>
<protein>
    <submittedName>
        <fullName evidence="11">NupC family protein</fullName>
    </submittedName>
</protein>
<dbReference type="EMBL" id="CP003488">
    <property type="protein sequence ID" value="AFH95959.1"/>
    <property type="molecule type" value="Genomic_DNA"/>
</dbReference>
<dbReference type="GO" id="GO:0005337">
    <property type="term" value="F:nucleoside transmembrane transporter activity"/>
    <property type="evidence" value="ECO:0007669"/>
    <property type="project" value="InterPro"/>
</dbReference>
<dbReference type="AlphaFoldDB" id="A0A140NR44"/>
<dbReference type="Pfam" id="PF01773">
    <property type="entry name" value="Nucleos_tra2_N"/>
    <property type="match status" value="1"/>
</dbReference>
<dbReference type="HOGENOM" id="CLU_016813_4_2_6"/>
<proteinExistence type="inferred from homology"/>
<dbReference type="KEGG" id="psi:S70_20895"/>
<feature type="transmembrane region" description="Helical" evidence="7">
    <location>
        <begin position="6"/>
        <end position="22"/>
    </location>
</feature>